<comment type="similarity">
    <text evidence="1 2">Belongs to the peptidase M28 family. M28B subfamily.</text>
</comment>
<feature type="domain" description="PA" evidence="3">
    <location>
        <begin position="282"/>
        <end position="341"/>
    </location>
</feature>
<dbReference type="PANTHER" id="PTHR10404:SF26">
    <property type="entry name" value="TRANSFERRIN RECEPTOR PROTEIN 1"/>
    <property type="match status" value="1"/>
</dbReference>
<dbReference type="InterPro" id="IPR007365">
    <property type="entry name" value="TFR-like_dimer_dom"/>
</dbReference>
<keyword evidence="2" id="KW-0254">Endocytosis</keyword>
<dbReference type="FunFam" id="3.40.630.10:FF:000065">
    <property type="entry name" value="Transferrin receptor 1b"/>
    <property type="match status" value="1"/>
</dbReference>
<keyword evidence="2" id="KW-0449">Lipoprotein</keyword>
<name>A0A671R7W5_9TELE</name>
<keyword evidence="7" id="KW-1185">Reference proteome</keyword>
<protein>
    <recommendedName>
        <fullName evidence="2">Transferrin receptor protein 1</fullName>
    </recommendedName>
</protein>
<dbReference type="SUPFAM" id="SSF47672">
    <property type="entry name" value="Transferrin receptor-like dimerisation domain"/>
    <property type="match status" value="1"/>
</dbReference>
<dbReference type="AlphaFoldDB" id="A0A671R7W5"/>
<dbReference type="GO" id="GO:0006879">
    <property type="term" value="P:intracellular iron ion homeostasis"/>
    <property type="evidence" value="ECO:0007669"/>
    <property type="project" value="UniProtKB-UniRule"/>
</dbReference>
<dbReference type="Gene3D" id="1.20.930.40">
    <property type="entry name" value="Transferrin receptor-like, dimerisation domain"/>
    <property type="match status" value="1"/>
</dbReference>
<keyword evidence="2" id="KW-0812">Transmembrane</keyword>
<keyword evidence="2" id="KW-0472">Membrane</keyword>
<dbReference type="GO" id="GO:0033572">
    <property type="term" value="P:transferrin transport"/>
    <property type="evidence" value="ECO:0007669"/>
    <property type="project" value="UniProtKB-UniRule"/>
</dbReference>
<gene>
    <name evidence="6" type="primary">LOC107660323</name>
</gene>
<reference evidence="6" key="2">
    <citation type="submission" date="2025-09" db="UniProtKB">
        <authorList>
            <consortium name="Ensembl"/>
        </authorList>
    </citation>
    <scope>IDENTIFICATION</scope>
</reference>
<keyword evidence="2" id="KW-0564">Palmitate</keyword>
<dbReference type="SUPFAM" id="SSF52025">
    <property type="entry name" value="PA domain"/>
    <property type="match status" value="1"/>
</dbReference>
<feature type="transmembrane region" description="Helical" evidence="2">
    <location>
        <begin position="29"/>
        <end position="48"/>
    </location>
</feature>
<dbReference type="InterPro" id="IPR007484">
    <property type="entry name" value="Peptidase_M28"/>
</dbReference>
<organism evidence="6 7">
    <name type="scientific">Sinocyclocheilus anshuiensis</name>
    <dbReference type="NCBI Taxonomy" id="1608454"/>
    <lineage>
        <taxon>Eukaryota</taxon>
        <taxon>Metazoa</taxon>
        <taxon>Chordata</taxon>
        <taxon>Craniata</taxon>
        <taxon>Vertebrata</taxon>
        <taxon>Euteleostomi</taxon>
        <taxon>Actinopterygii</taxon>
        <taxon>Neopterygii</taxon>
        <taxon>Teleostei</taxon>
        <taxon>Ostariophysi</taxon>
        <taxon>Cypriniformes</taxon>
        <taxon>Cyprinidae</taxon>
        <taxon>Cyprininae</taxon>
        <taxon>Sinocyclocheilus</taxon>
    </lineage>
</organism>
<evidence type="ECO:0000259" key="4">
    <source>
        <dbReference type="Pfam" id="PF04253"/>
    </source>
</evidence>
<dbReference type="Gene3D" id="3.40.630.10">
    <property type="entry name" value="Zn peptidases"/>
    <property type="match status" value="1"/>
</dbReference>
<dbReference type="SUPFAM" id="SSF53187">
    <property type="entry name" value="Zn-dependent exopeptidases"/>
    <property type="match status" value="2"/>
</dbReference>
<evidence type="ECO:0000256" key="2">
    <source>
        <dbReference type="RuleBase" id="RU367157"/>
    </source>
</evidence>
<keyword evidence="2" id="KW-1133">Transmembrane helix</keyword>
<evidence type="ECO:0000313" key="6">
    <source>
        <dbReference type="Ensembl" id="ENSSANP00000079320.1"/>
    </source>
</evidence>
<dbReference type="GO" id="GO:0042470">
    <property type="term" value="C:melanosome"/>
    <property type="evidence" value="ECO:0007669"/>
    <property type="project" value="UniProtKB-SubCell"/>
</dbReference>
<accession>A0A671R7W5</accession>
<comment type="caution">
    <text evidence="2">Lacks conserved residue(s) required for the propagation of feature annotation.</text>
</comment>
<feature type="transmembrane region" description="Helical" evidence="2">
    <location>
        <begin position="131"/>
        <end position="151"/>
    </location>
</feature>
<feature type="domain" description="Transferrin receptor-like dimerisation" evidence="4">
    <location>
        <begin position="687"/>
        <end position="796"/>
    </location>
</feature>
<dbReference type="FunFam" id="1.20.930.40:FF:000002">
    <property type="entry name" value="Transferrin receptor protein 1"/>
    <property type="match status" value="1"/>
</dbReference>
<dbReference type="Pfam" id="PF02225">
    <property type="entry name" value="PA"/>
    <property type="match status" value="1"/>
</dbReference>
<dbReference type="GO" id="GO:0004998">
    <property type="term" value="F:transferrin receptor activity"/>
    <property type="evidence" value="ECO:0007669"/>
    <property type="project" value="UniProtKB-UniRule"/>
</dbReference>
<proteinExistence type="inferred from homology"/>
<feature type="domain" description="Peptidase M28" evidence="5">
    <location>
        <begin position="431"/>
        <end position="623"/>
    </location>
</feature>
<evidence type="ECO:0000259" key="5">
    <source>
        <dbReference type="Pfam" id="PF04389"/>
    </source>
</evidence>
<dbReference type="InterPro" id="IPR039373">
    <property type="entry name" value="Peptidase_M28B"/>
</dbReference>
<dbReference type="InterPro" id="IPR036757">
    <property type="entry name" value="TFR-like_dimer_dom_sf"/>
</dbReference>
<dbReference type="InterPro" id="IPR046450">
    <property type="entry name" value="PA_dom_sf"/>
</dbReference>
<comment type="PTM">
    <text evidence="2">Stearoylated.</text>
</comment>
<dbReference type="Pfam" id="PF04253">
    <property type="entry name" value="TFR_dimer"/>
    <property type="match status" value="1"/>
</dbReference>
<dbReference type="PANTHER" id="PTHR10404">
    <property type="entry name" value="N-ACETYLATED-ALPHA-LINKED ACIDIC DIPEPTIDASE"/>
    <property type="match status" value="1"/>
</dbReference>
<comment type="subcellular location">
    <subcellularLocation>
        <location evidence="2">Cell membrane</location>
        <topology evidence="2">Single-pass type II membrane protein</topology>
    </subcellularLocation>
    <subcellularLocation>
        <location evidence="2">Melanosome</location>
    </subcellularLocation>
</comment>
<reference evidence="6" key="1">
    <citation type="submission" date="2025-08" db="UniProtKB">
        <authorList>
            <consortium name="Ensembl"/>
        </authorList>
    </citation>
    <scope>IDENTIFICATION</scope>
</reference>
<sequence length="807" mass="89966">MFFFCLLSYRCWCVSLLSRHFENKAIFSLLEYLRSFFLLLGLLSVFTVKRIQDSFLSWCPVTPFFQFNGEPRAYTRFNLTQNMEGDNSHVEMKLSSDMDDEVEANGVGENINQHNHPYYPSKLNQRSSKTVCGFVIGILFLFIIGYLIGYLSNRSTDKTEIKSNCPVFNEIAPVRAEAVYSLDWSDLRALLKKKLTTPNINTNLKEFSSASHQAGSTEDEALANKIMGKFKTFGMSTWTDEHYVKVHEPGSSNNRVLFRGNIVGTTEGYLAYSAVKTVQVTLYAHYGRTEDFRRLQELNIDVNGKAVLVRAGLLSFSEKVANAASLNASAVLIYPDPVNYNIKDDTALFGHVHLGTGDPFTPGFPSFNHTQFPPAQSSGLPSIPAQTITIKQATEIMSDGMLRDTMYRLGDDGDIITVEVNNVLIQKKIHNVFGVIKGYMDADRYMVIGAQRDAWGPGFARSTVGTSLLVELARTITDMIKNDGFKPKRSIVFASWSAGEFGSVGATEWLEGYLTSLSLKMFSYISLDEVISGFDSFKATASPLLYELLESTMKQVSSPVDATKSLHEQFAGSNWEKSPMGLSHSAYPFQTFSGIPSISFRFTSSTKSYPFGTIEDTDQNLERYTSYNTLKLAKTAGEVVGLVTLRLVHDHLLKLNMAKYTSVIRNYFTFCIFLSKSGRLPSTVTMQWLLSAQGSYDRAASTLVSAIRNSDLEDMEQCRVINNRIMRVEGSLLSPYASLRESLFRHILLGSGPHTLAALVDHLEAIKGGLESADIDQFKNQFALATWTIQGCANALAGEVWDMDNEI</sequence>
<dbReference type="InterPro" id="IPR003137">
    <property type="entry name" value="PA_domain"/>
</dbReference>
<dbReference type="Gene3D" id="3.50.30.30">
    <property type="match status" value="1"/>
</dbReference>
<comment type="function">
    <text evidence="2">Cellular uptake of iron occurs via receptor-mediated endocytosis of ligand-occupied transferrin receptor into specialized endosomes. Endosomal acidification leads to iron release. The apotransferrin-receptor complex is then recycled to the cell surface with a return to neutral pH and the concomitant loss of affinity of apotransferrin for its receptor. Transferrin receptor is necessary for development of erythrocytes and the nervous system. Acts as a lipid sensor that regulates mitochondrial fusion by regulating activation of the JNK pathway.</text>
</comment>
<dbReference type="Ensembl" id="ENSSANT00000084303.1">
    <property type="protein sequence ID" value="ENSSANP00000079320.1"/>
    <property type="gene ID" value="ENSSANG00000039451.1"/>
</dbReference>
<keyword evidence="2" id="KW-1003">Cell membrane</keyword>
<evidence type="ECO:0000259" key="3">
    <source>
        <dbReference type="Pfam" id="PF02225"/>
    </source>
</evidence>
<dbReference type="Proteomes" id="UP000472260">
    <property type="component" value="Unassembled WGS sequence"/>
</dbReference>
<evidence type="ECO:0000313" key="7">
    <source>
        <dbReference type="Proteomes" id="UP000472260"/>
    </source>
</evidence>
<comment type="subunit">
    <text evidence="2">Homodimer; disulfide-linked.</text>
</comment>
<dbReference type="Pfam" id="PF04389">
    <property type="entry name" value="Peptidase_M28"/>
    <property type="match status" value="1"/>
</dbReference>
<dbReference type="GO" id="GO:0009897">
    <property type="term" value="C:external side of plasma membrane"/>
    <property type="evidence" value="ECO:0007669"/>
    <property type="project" value="TreeGrafter"/>
</dbReference>
<dbReference type="GO" id="GO:0031623">
    <property type="term" value="P:receptor internalization"/>
    <property type="evidence" value="ECO:0007669"/>
    <property type="project" value="UniProtKB-UniRule"/>
</dbReference>
<keyword evidence="2" id="KW-0325">Glycoprotein</keyword>
<keyword evidence="2" id="KW-0675">Receptor</keyword>
<evidence type="ECO:0000256" key="1">
    <source>
        <dbReference type="ARBA" id="ARBA00005634"/>
    </source>
</evidence>
<dbReference type="CDD" id="cd09848">
    <property type="entry name" value="M28_TfR"/>
    <property type="match status" value="1"/>
</dbReference>